<dbReference type="Proteomes" id="UP000297245">
    <property type="component" value="Unassembled WGS sequence"/>
</dbReference>
<dbReference type="SUPFAM" id="SSF81383">
    <property type="entry name" value="F-box domain"/>
    <property type="match status" value="1"/>
</dbReference>
<dbReference type="Gene3D" id="1.20.1280.50">
    <property type="match status" value="1"/>
</dbReference>
<dbReference type="InterPro" id="IPR036047">
    <property type="entry name" value="F-box-like_dom_sf"/>
</dbReference>
<dbReference type="OrthoDB" id="2745718at2759"/>
<dbReference type="CDD" id="cd09917">
    <property type="entry name" value="F-box_SF"/>
    <property type="match status" value="1"/>
</dbReference>
<sequence>MVGLLQLPNELLFVILQELDILSFLRCMQVCQALHSTVGSSSLLQYRKYLVLFGMKDGPPGTEGTFTRLDKLKTYQDSWHDFNWSSKQTFPLRDVQLWELAGGILAFTYPKTLFTFIQLPSVHRGIEQKEWYVEVDSKLDVADFSMDISNDLLVLLVKGDDDTGEGTLFKVHLLSLSTGKPHPDALSPVLDFRHDEVDNEWTYETRIFGQHFAVMFSMDDKLVIWNWQNGDFLQERNCILSFTFLTESLVLISQIRGTVQHGSSLELIIVDINDNKESRCTLELPEPHGLFDLSIHSESFCRRSDDVPFSTSLDDRLIVIFYTLFDSHPEDEAVYVLFVPLSTILSVLEQENDYHTWESWGPKGSRMLQHNCHADVWPWVCYVHGLKAALYDKDTKEVRILDFNQPALKYDLAKRERPGLDYLTEESVITGAFMESVHTSLGVRVRTGKLPVDPTTAVMFSEDSLLVVCHGDESDSEQEEMVVFSF</sequence>
<organism evidence="2 3">
    <name type="scientific">Dendrothele bispora (strain CBS 962.96)</name>
    <dbReference type="NCBI Taxonomy" id="1314807"/>
    <lineage>
        <taxon>Eukaryota</taxon>
        <taxon>Fungi</taxon>
        <taxon>Dikarya</taxon>
        <taxon>Basidiomycota</taxon>
        <taxon>Agaricomycotina</taxon>
        <taxon>Agaricomycetes</taxon>
        <taxon>Agaricomycetidae</taxon>
        <taxon>Agaricales</taxon>
        <taxon>Agaricales incertae sedis</taxon>
        <taxon>Dendrothele</taxon>
    </lineage>
</organism>
<proteinExistence type="predicted"/>
<gene>
    <name evidence="2" type="ORF">K435DRAFT_833023</name>
</gene>
<reference evidence="2 3" key="1">
    <citation type="journal article" date="2019" name="Nat. Ecol. Evol.">
        <title>Megaphylogeny resolves global patterns of mushroom evolution.</title>
        <authorList>
            <person name="Varga T."/>
            <person name="Krizsan K."/>
            <person name="Foldi C."/>
            <person name="Dima B."/>
            <person name="Sanchez-Garcia M."/>
            <person name="Sanchez-Ramirez S."/>
            <person name="Szollosi G.J."/>
            <person name="Szarkandi J.G."/>
            <person name="Papp V."/>
            <person name="Albert L."/>
            <person name="Andreopoulos W."/>
            <person name="Angelini C."/>
            <person name="Antonin V."/>
            <person name="Barry K.W."/>
            <person name="Bougher N.L."/>
            <person name="Buchanan P."/>
            <person name="Buyck B."/>
            <person name="Bense V."/>
            <person name="Catcheside P."/>
            <person name="Chovatia M."/>
            <person name="Cooper J."/>
            <person name="Damon W."/>
            <person name="Desjardin D."/>
            <person name="Finy P."/>
            <person name="Geml J."/>
            <person name="Haridas S."/>
            <person name="Hughes K."/>
            <person name="Justo A."/>
            <person name="Karasinski D."/>
            <person name="Kautmanova I."/>
            <person name="Kiss B."/>
            <person name="Kocsube S."/>
            <person name="Kotiranta H."/>
            <person name="LaButti K.M."/>
            <person name="Lechner B.E."/>
            <person name="Liimatainen K."/>
            <person name="Lipzen A."/>
            <person name="Lukacs Z."/>
            <person name="Mihaltcheva S."/>
            <person name="Morgado L.N."/>
            <person name="Niskanen T."/>
            <person name="Noordeloos M.E."/>
            <person name="Ohm R.A."/>
            <person name="Ortiz-Santana B."/>
            <person name="Ovrebo C."/>
            <person name="Racz N."/>
            <person name="Riley R."/>
            <person name="Savchenko A."/>
            <person name="Shiryaev A."/>
            <person name="Soop K."/>
            <person name="Spirin V."/>
            <person name="Szebenyi C."/>
            <person name="Tomsovsky M."/>
            <person name="Tulloss R.E."/>
            <person name="Uehling J."/>
            <person name="Grigoriev I.V."/>
            <person name="Vagvolgyi C."/>
            <person name="Papp T."/>
            <person name="Martin F.M."/>
            <person name="Miettinen O."/>
            <person name="Hibbett D.S."/>
            <person name="Nagy L.G."/>
        </authorList>
    </citation>
    <scope>NUCLEOTIDE SEQUENCE [LARGE SCALE GENOMIC DNA]</scope>
    <source>
        <strain evidence="2 3">CBS 962.96</strain>
    </source>
</reference>
<dbReference type="EMBL" id="ML179035">
    <property type="protein sequence ID" value="THV08602.1"/>
    <property type="molecule type" value="Genomic_DNA"/>
</dbReference>
<dbReference type="SMART" id="SM00256">
    <property type="entry name" value="FBOX"/>
    <property type="match status" value="1"/>
</dbReference>
<evidence type="ECO:0000313" key="3">
    <source>
        <dbReference type="Proteomes" id="UP000297245"/>
    </source>
</evidence>
<evidence type="ECO:0000313" key="2">
    <source>
        <dbReference type="EMBL" id="THV08602.1"/>
    </source>
</evidence>
<name>A0A4S8MZH5_DENBC</name>
<dbReference type="AlphaFoldDB" id="A0A4S8MZH5"/>
<accession>A0A4S8MZH5</accession>
<keyword evidence="3" id="KW-1185">Reference proteome</keyword>
<feature type="domain" description="F-box" evidence="1">
    <location>
        <begin position="1"/>
        <end position="49"/>
    </location>
</feature>
<dbReference type="InterPro" id="IPR001810">
    <property type="entry name" value="F-box_dom"/>
</dbReference>
<protein>
    <recommendedName>
        <fullName evidence="1">F-box domain-containing protein</fullName>
    </recommendedName>
</protein>
<dbReference type="PROSITE" id="PS50181">
    <property type="entry name" value="FBOX"/>
    <property type="match status" value="1"/>
</dbReference>
<evidence type="ECO:0000259" key="1">
    <source>
        <dbReference type="PROSITE" id="PS50181"/>
    </source>
</evidence>
<dbReference type="Pfam" id="PF00646">
    <property type="entry name" value="F-box"/>
    <property type="match status" value="1"/>
</dbReference>